<evidence type="ECO:0000256" key="10">
    <source>
        <dbReference type="ARBA" id="ARBA00022824"/>
    </source>
</evidence>
<dbReference type="CDD" id="cd07987">
    <property type="entry name" value="LPLAT_MGAT-like"/>
    <property type="match status" value="1"/>
</dbReference>
<evidence type="ECO:0000313" key="18">
    <source>
        <dbReference type="Proteomes" id="UP000242146"/>
    </source>
</evidence>
<evidence type="ECO:0000256" key="3">
    <source>
        <dbReference type="ARBA" id="ARBA00005189"/>
    </source>
</evidence>
<dbReference type="EMBL" id="MCGT01000003">
    <property type="protein sequence ID" value="ORX61295.1"/>
    <property type="molecule type" value="Genomic_DNA"/>
</dbReference>
<dbReference type="GO" id="GO:0006071">
    <property type="term" value="P:glycerol metabolic process"/>
    <property type="evidence" value="ECO:0007669"/>
    <property type="project" value="UniProtKB-UniRule"/>
</dbReference>
<evidence type="ECO:0000256" key="4">
    <source>
        <dbReference type="ARBA" id="ARBA00005420"/>
    </source>
</evidence>
<keyword evidence="11 16" id="KW-1133">Transmembrane helix</keyword>
<dbReference type="STRING" id="101127.A0A1X2GTG4"/>
<dbReference type="Proteomes" id="UP000242146">
    <property type="component" value="Unassembled WGS sequence"/>
</dbReference>
<comment type="caution">
    <text evidence="17">The sequence shown here is derived from an EMBL/GenBank/DDBJ whole genome shotgun (WGS) entry which is preliminary data.</text>
</comment>
<evidence type="ECO:0000256" key="2">
    <source>
        <dbReference type="ARBA" id="ARBA00004771"/>
    </source>
</evidence>
<keyword evidence="18" id="KW-1185">Reference proteome</keyword>
<evidence type="ECO:0000256" key="13">
    <source>
        <dbReference type="ARBA" id="ARBA00023136"/>
    </source>
</evidence>
<evidence type="ECO:0000256" key="11">
    <source>
        <dbReference type="ARBA" id="ARBA00022989"/>
    </source>
</evidence>
<keyword evidence="14 16" id="KW-0012">Acyltransferase</keyword>
<keyword evidence="12 16" id="KW-0443">Lipid metabolism</keyword>
<evidence type="ECO:0000256" key="1">
    <source>
        <dbReference type="ARBA" id="ARBA00004477"/>
    </source>
</evidence>
<keyword evidence="7 17" id="KW-0808">Transferase</keyword>
<feature type="transmembrane region" description="Helical" evidence="16">
    <location>
        <begin position="20"/>
        <end position="42"/>
    </location>
</feature>
<dbReference type="GO" id="GO:0019432">
    <property type="term" value="P:triglyceride biosynthetic process"/>
    <property type="evidence" value="ECO:0007669"/>
    <property type="project" value="UniProtKB-UniRule"/>
</dbReference>
<evidence type="ECO:0000256" key="9">
    <source>
        <dbReference type="ARBA" id="ARBA00022798"/>
    </source>
</evidence>
<comment type="function">
    <text evidence="16">Catalyzes the terminal and only committed step in triacylglycerol synthesis by using diacylglycerol and fatty acyl CoA as substrates.</text>
</comment>
<reference evidence="17 18" key="1">
    <citation type="submission" date="2016-07" db="EMBL/GenBank/DDBJ databases">
        <title>Pervasive Adenine N6-methylation of Active Genes in Fungi.</title>
        <authorList>
            <consortium name="DOE Joint Genome Institute"/>
            <person name="Mondo S.J."/>
            <person name="Dannebaum R.O."/>
            <person name="Kuo R.C."/>
            <person name="Labutti K."/>
            <person name="Haridas S."/>
            <person name="Kuo A."/>
            <person name="Salamov A."/>
            <person name="Ahrendt S.R."/>
            <person name="Lipzen A."/>
            <person name="Sullivan W."/>
            <person name="Andreopoulos W.B."/>
            <person name="Clum A."/>
            <person name="Lindquist E."/>
            <person name="Daum C."/>
            <person name="Ramamoorthy G.K."/>
            <person name="Gryganskyi A."/>
            <person name="Culley D."/>
            <person name="Magnuson J.K."/>
            <person name="James T.Y."/>
            <person name="O'Malley M.A."/>
            <person name="Stajich J.E."/>
            <person name="Spatafora J.W."/>
            <person name="Visel A."/>
            <person name="Grigoriev I.V."/>
        </authorList>
    </citation>
    <scope>NUCLEOTIDE SEQUENCE [LARGE SCALE GENOMIC DNA]</scope>
    <source>
        <strain evidence="17 18">NRRL 3301</strain>
    </source>
</reference>
<dbReference type="Pfam" id="PF03982">
    <property type="entry name" value="DAGAT"/>
    <property type="match status" value="1"/>
</dbReference>
<comment type="catalytic activity">
    <reaction evidence="15 16">
        <text>an acyl-CoA + a 1,2-diacyl-sn-glycerol = a triacyl-sn-glycerol + CoA</text>
        <dbReference type="Rhea" id="RHEA:10868"/>
        <dbReference type="ChEBI" id="CHEBI:17815"/>
        <dbReference type="ChEBI" id="CHEBI:57287"/>
        <dbReference type="ChEBI" id="CHEBI:58342"/>
        <dbReference type="ChEBI" id="CHEBI:64615"/>
        <dbReference type="EC" id="2.3.1.20"/>
    </reaction>
</comment>
<organism evidence="17 18">
    <name type="scientific">Hesseltinella vesiculosa</name>
    <dbReference type="NCBI Taxonomy" id="101127"/>
    <lineage>
        <taxon>Eukaryota</taxon>
        <taxon>Fungi</taxon>
        <taxon>Fungi incertae sedis</taxon>
        <taxon>Mucoromycota</taxon>
        <taxon>Mucoromycotina</taxon>
        <taxon>Mucoromycetes</taxon>
        <taxon>Mucorales</taxon>
        <taxon>Cunninghamellaceae</taxon>
        <taxon>Hesseltinella</taxon>
    </lineage>
</organism>
<evidence type="ECO:0000256" key="12">
    <source>
        <dbReference type="ARBA" id="ARBA00023098"/>
    </source>
</evidence>
<dbReference type="EC" id="2.3.1.20" evidence="5 16"/>
<evidence type="ECO:0000256" key="14">
    <source>
        <dbReference type="ARBA" id="ARBA00023315"/>
    </source>
</evidence>
<evidence type="ECO:0000256" key="6">
    <source>
        <dbReference type="ARBA" id="ARBA00022516"/>
    </source>
</evidence>
<dbReference type="PANTHER" id="PTHR12317">
    <property type="entry name" value="DIACYLGLYCEROL O-ACYLTRANSFERASE"/>
    <property type="match status" value="1"/>
</dbReference>
<dbReference type="OrthoDB" id="264532at2759"/>
<dbReference type="UniPathway" id="UPA00282"/>
<sequence>MDTNYSLKAAPLSIPFERRFQMFSTIIWVSMIMASTSAFFVFCTQIQLWPIVIAYMTYMLMDTAPDTGGRRRDWVRQWPIWRGLAGYFPIHIIKETTLDPEGNYLFGYHPHGILSFGAMSIFTTEGSDWSQHFPGITPHLMTLSSNFKIPIYRDLLLSLGFCSVSRSSCEYILGSGPGQSIAIAVGGAQEALTSLPGTNNIIVEKRLGFIRLAIRKQVSLVPVFCFGETDLFKQCILKNGSILANIQALVKKHLGFAAPLFYARGIFNYDIGLLPYRKPVTCVIGRPIKVPSLEHGQTEATPEQVALTQTTYIQALKELYDNYKDIYAKDRVQELQIIA</sequence>
<dbReference type="GO" id="GO:0005789">
    <property type="term" value="C:endoplasmic reticulum membrane"/>
    <property type="evidence" value="ECO:0007669"/>
    <property type="project" value="UniProtKB-SubCell"/>
</dbReference>
<dbReference type="GO" id="GO:0004144">
    <property type="term" value="F:diacylglycerol O-acyltransferase activity"/>
    <property type="evidence" value="ECO:0007669"/>
    <property type="project" value="UniProtKB-UniRule"/>
</dbReference>
<comment type="pathway">
    <text evidence="2 16">Glycerolipid metabolism; triacylglycerol biosynthesis.</text>
</comment>
<dbReference type="PANTHER" id="PTHR12317:SF0">
    <property type="entry name" value="ACYLTRANSFERASE"/>
    <property type="match status" value="1"/>
</dbReference>
<dbReference type="InterPro" id="IPR007130">
    <property type="entry name" value="DAGAT"/>
</dbReference>
<gene>
    <name evidence="17" type="ORF">DM01DRAFT_1331906</name>
</gene>
<evidence type="ECO:0000256" key="7">
    <source>
        <dbReference type="ARBA" id="ARBA00022679"/>
    </source>
</evidence>
<keyword evidence="13 16" id="KW-0472">Membrane</keyword>
<dbReference type="AlphaFoldDB" id="A0A1X2GTG4"/>
<evidence type="ECO:0000256" key="8">
    <source>
        <dbReference type="ARBA" id="ARBA00022692"/>
    </source>
</evidence>
<keyword evidence="6 16" id="KW-0444">Lipid biosynthesis</keyword>
<name>A0A1X2GTG4_9FUNG</name>
<evidence type="ECO:0000256" key="5">
    <source>
        <dbReference type="ARBA" id="ARBA00013244"/>
    </source>
</evidence>
<comment type="pathway">
    <text evidence="3">Lipid metabolism.</text>
</comment>
<evidence type="ECO:0000313" key="17">
    <source>
        <dbReference type="EMBL" id="ORX61295.1"/>
    </source>
</evidence>
<comment type="similarity">
    <text evidence="4 16">Belongs to the diacylglycerol acyltransferase family.</text>
</comment>
<protein>
    <recommendedName>
        <fullName evidence="5 16">Diacylglycerol O-acyltransferase</fullName>
        <ecNumber evidence="5 16">2.3.1.20</ecNumber>
    </recommendedName>
</protein>
<comment type="caution">
    <text evidence="16">Lacks conserved residue(s) required for the propagation of feature annotation.</text>
</comment>
<evidence type="ECO:0000256" key="16">
    <source>
        <dbReference type="RuleBase" id="RU367023"/>
    </source>
</evidence>
<proteinExistence type="inferred from homology"/>
<keyword evidence="10 16" id="KW-0256">Endoplasmic reticulum</keyword>
<keyword evidence="9" id="KW-0319">Glycerol metabolism</keyword>
<evidence type="ECO:0000256" key="15">
    <source>
        <dbReference type="ARBA" id="ARBA00048109"/>
    </source>
</evidence>
<comment type="subcellular location">
    <subcellularLocation>
        <location evidence="1 16">Endoplasmic reticulum membrane</location>
        <topology evidence="1 16">Multi-pass membrane protein</topology>
    </subcellularLocation>
</comment>
<keyword evidence="8 16" id="KW-0812">Transmembrane</keyword>
<accession>A0A1X2GTG4</accession>